<dbReference type="PROSITE" id="PS51162">
    <property type="entry name" value="THYROGLOBULIN_1_2"/>
    <property type="match status" value="1"/>
</dbReference>
<evidence type="ECO:0000313" key="5">
    <source>
        <dbReference type="EMBL" id="GBN01875.1"/>
    </source>
</evidence>
<sequence>MFWARQNANVRGTEKRSISLLSMATIGLFAKQNRSCGENNRFQKLHSQAKEYHFPIKTCKVKVKNQELNMSRKFLFVALALAVIVHVVIADSQCQKDRAQALQDMQNGNKVGVVPRCKDNGNYKRAQCDLIKGVCHCVDPKTGERLTDDQQGGINCKPS</sequence>
<feature type="domain" description="Thyroglobulin type-1" evidence="4">
    <location>
        <begin position="91"/>
        <end position="156"/>
    </location>
</feature>
<evidence type="ECO:0000256" key="3">
    <source>
        <dbReference type="SAM" id="Phobius"/>
    </source>
</evidence>
<accession>A0A4Y2KHR5</accession>
<dbReference type="SUPFAM" id="SSF57610">
    <property type="entry name" value="Thyroglobulin type-1 domain"/>
    <property type="match status" value="1"/>
</dbReference>
<keyword evidence="1 2" id="KW-1015">Disulfide bond</keyword>
<dbReference type="AlphaFoldDB" id="A0A4Y2KHR5"/>
<dbReference type="Pfam" id="PF00086">
    <property type="entry name" value="Thyroglobulin_1"/>
    <property type="match status" value="1"/>
</dbReference>
<comment type="caution">
    <text evidence="5">The sequence shown here is derived from an EMBL/GenBank/DDBJ whole genome shotgun (WGS) entry which is preliminary data.</text>
</comment>
<keyword evidence="3" id="KW-0472">Membrane</keyword>
<keyword evidence="6" id="KW-1185">Reference proteome</keyword>
<reference evidence="5 6" key="1">
    <citation type="journal article" date="2019" name="Sci. Rep.">
        <title>Orb-weaving spider Araneus ventricosus genome elucidates the spidroin gene catalogue.</title>
        <authorList>
            <person name="Kono N."/>
            <person name="Nakamura H."/>
            <person name="Ohtoshi R."/>
            <person name="Moran D.A.P."/>
            <person name="Shinohara A."/>
            <person name="Yoshida Y."/>
            <person name="Fujiwara M."/>
            <person name="Mori M."/>
            <person name="Tomita M."/>
            <person name="Arakawa K."/>
        </authorList>
    </citation>
    <scope>NUCLEOTIDE SEQUENCE [LARGE SCALE GENOMIC DNA]</scope>
</reference>
<comment type="caution">
    <text evidence="2">Lacks conserved residue(s) required for the propagation of feature annotation.</text>
</comment>
<dbReference type="Proteomes" id="UP000499080">
    <property type="component" value="Unassembled WGS sequence"/>
</dbReference>
<proteinExistence type="predicted"/>
<gene>
    <name evidence="5" type="ORF">AVEN_198759_1</name>
</gene>
<dbReference type="EMBL" id="BGPR01004653">
    <property type="protein sequence ID" value="GBN01875.1"/>
    <property type="molecule type" value="Genomic_DNA"/>
</dbReference>
<dbReference type="SMART" id="SM00211">
    <property type="entry name" value="TY"/>
    <property type="match status" value="1"/>
</dbReference>
<dbReference type="CDD" id="cd00191">
    <property type="entry name" value="TY"/>
    <property type="match status" value="1"/>
</dbReference>
<name>A0A4Y2KHR5_ARAVE</name>
<keyword evidence="3" id="KW-0812">Transmembrane</keyword>
<feature type="transmembrane region" description="Helical" evidence="3">
    <location>
        <begin position="74"/>
        <end position="90"/>
    </location>
</feature>
<evidence type="ECO:0000256" key="1">
    <source>
        <dbReference type="ARBA" id="ARBA00023157"/>
    </source>
</evidence>
<dbReference type="InterPro" id="IPR000716">
    <property type="entry name" value="Thyroglobulin_1"/>
</dbReference>
<organism evidence="5 6">
    <name type="scientific">Araneus ventricosus</name>
    <name type="common">Orbweaver spider</name>
    <name type="synonym">Epeira ventricosa</name>
    <dbReference type="NCBI Taxonomy" id="182803"/>
    <lineage>
        <taxon>Eukaryota</taxon>
        <taxon>Metazoa</taxon>
        <taxon>Ecdysozoa</taxon>
        <taxon>Arthropoda</taxon>
        <taxon>Chelicerata</taxon>
        <taxon>Arachnida</taxon>
        <taxon>Araneae</taxon>
        <taxon>Araneomorphae</taxon>
        <taxon>Entelegynae</taxon>
        <taxon>Araneoidea</taxon>
        <taxon>Araneidae</taxon>
        <taxon>Araneus</taxon>
    </lineage>
</organism>
<feature type="disulfide bond" evidence="2">
    <location>
        <begin position="128"/>
        <end position="135"/>
    </location>
</feature>
<evidence type="ECO:0000313" key="6">
    <source>
        <dbReference type="Proteomes" id="UP000499080"/>
    </source>
</evidence>
<protein>
    <recommendedName>
        <fullName evidence="4">Thyroglobulin type-1 domain-containing protein</fullName>
    </recommendedName>
</protein>
<evidence type="ECO:0000256" key="2">
    <source>
        <dbReference type="PROSITE-ProRule" id="PRU00500"/>
    </source>
</evidence>
<evidence type="ECO:0000259" key="4">
    <source>
        <dbReference type="PROSITE" id="PS51162"/>
    </source>
</evidence>
<dbReference type="OrthoDB" id="6409105at2759"/>
<dbReference type="Gene3D" id="4.10.800.10">
    <property type="entry name" value="Thyroglobulin type-1"/>
    <property type="match status" value="1"/>
</dbReference>
<dbReference type="InterPro" id="IPR036857">
    <property type="entry name" value="Thyroglobulin_1_sf"/>
</dbReference>
<keyword evidence="3" id="KW-1133">Transmembrane helix</keyword>